<dbReference type="AlphaFoldDB" id="G7ZCA9"/>
<keyword evidence="2" id="KW-1185">Reference proteome</keyword>
<accession>G7ZCA9</accession>
<dbReference type="RefSeq" id="WP_014188678.1">
    <property type="nucleotide sequence ID" value="NC_016586.1"/>
</dbReference>
<evidence type="ECO:0000313" key="1">
    <source>
        <dbReference type="EMBL" id="CBS89232.1"/>
    </source>
</evidence>
<dbReference type="OrthoDB" id="7840518at2"/>
<protein>
    <submittedName>
        <fullName evidence="1">Uncharacterized protein</fullName>
    </submittedName>
</protein>
<gene>
    <name evidence="1" type="ordered locus">AZOLI_p20033</name>
</gene>
<proteinExistence type="predicted"/>
<keyword evidence="1" id="KW-0614">Plasmid</keyword>
<geneLocation type="plasmid" evidence="1 2">
    <name>AZO_p2</name>
</geneLocation>
<organism evidence="1 2">
    <name type="scientific">Azospirillum lipoferum (strain 4B)</name>
    <dbReference type="NCBI Taxonomy" id="862719"/>
    <lineage>
        <taxon>Bacteria</taxon>
        <taxon>Pseudomonadati</taxon>
        <taxon>Pseudomonadota</taxon>
        <taxon>Alphaproteobacteria</taxon>
        <taxon>Rhodospirillales</taxon>
        <taxon>Azospirillaceae</taxon>
        <taxon>Azospirillum</taxon>
    </lineage>
</organism>
<sequence>MADRGVAFRAALDRTIAAGQLQHLAPVLAAVREADIGCIQLRPADPLAWVLNMGSGNGWVCLVGDDRETSSGPGGFDAPSLVQVLERASAVAVYSGAADAKFYTTFAAAAVLGGRVVVIETQLAQHVAWLAFVRAHAPDANLLDICPPGGTA</sequence>
<reference evidence="2" key="1">
    <citation type="journal article" date="2011" name="PLoS Genet.">
        <title>Azospirillum genomes reveal transition of bacteria from aquatic to terrestrial environments.</title>
        <authorList>
            <person name="Wisniewski-Dye F."/>
            <person name="Borziak K."/>
            <person name="Khalsa-Moyers G."/>
            <person name="Alexandre G."/>
            <person name="Sukharnikov L.O."/>
            <person name="Wuichet K."/>
            <person name="Hurst G.B."/>
            <person name="McDonald W.H."/>
            <person name="Robertson J.S."/>
            <person name="Barbe V."/>
            <person name="Calteau A."/>
            <person name="Rouy Z."/>
            <person name="Mangenot S."/>
            <person name="Prigent-Combaret C."/>
            <person name="Normand P."/>
            <person name="Boyer M."/>
            <person name="Siguier P."/>
            <person name="Dessaux Y."/>
            <person name="Elmerich C."/>
            <person name="Condemine G."/>
            <person name="Krishnen G."/>
            <person name="Kennedy I."/>
            <person name="Paterson A.H."/>
            <person name="Gonzalez V."/>
            <person name="Mavingui P."/>
            <person name="Zhulin I.B."/>
        </authorList>
    </citation>
    <scope>NUCLEOTIDE SEQUENCE [LARGE SCALE GENOMIC DNA]</scope>
    <source>
        <strain evidence="2">4B</strain>
    </source>
</reference>
<evidence type="ECO:0000313" key="2">
    <source>
        <dbReference type="Proteomes" id="UP000005667"/>
    </source>
</evidence>
<dbReference type="Proteomes" id="UP000005667">
    <property type="component" value="Plasmid AZO_p2"/>
</dbReference>
<dbReference type="KEGG" id="ali:AZOLI_p20033"/>
<name>G7ZCA9_AZOL4</name>
<dbReference type="EMBL" id="FQ311870">
    <property type="protein sequence ID" value="CBS89232.1"/>
    <property type="molecule type" value="Genomic_DNA"/>
</dbReference>
<dbReference type="HOGENOM" id="CLU_1718595_0_0_5"/>